<dbReference type="Pfam" id="PF02410">
    <property type="entry name" value="RsfS"/>
    <property type="match status" value="1"/>
</dbReference>
<keyword evidence="2" id="KW-0678">Repressor</keyword>
<dbReference type="GO" id="GO:0043023">
    <property type="term" value="F:ribosomal large subunit binding"/>
    <property type="evidence" value="ECO:0007669"/>
    <property type="project" value="TreeGrafter"/>
</dbReference>
<dbReference type="RefSeq" id="WP_034438825.1">
    <property type="nucleotide sequence ID" value="NZ_CAACYI010000001.1"/>
</dbReference>
<keyword evidence="2" id="KW-0963">Cytoplasm</keyword>
<comment type="function">
    <text evidence="2">Functions as a ribosomal silencing factor. Interacts with ribosomal protein uL14 (rplN), blocking formation of intersubunit bridge B8. Prevents association of the 30S and 50S ribosomal subunits and the formation of functional ribosomes, thus repressing translation.</text>
</comment>
<evidence type="ECO:0000256" key="2">
    <source>
        <dbReference type="HAMAP-Rule" id="MF_01477"/>
    </source>
</evidence>
<dbReference type="Gene3D" id="3.30.460.10">
    <property type="entry name" value="Beta Polymerase, domain 2"/>
    <property type="match status" value="1"/>
</dbReference>
<organism evidence="3 4">
    <name type="scientific">Urinicoccus massiliensis</name>
    <dbReference type="NCBI Taxonomy" id="1723382"/>
    <lineage>
        <taxon>Bacteria</taxon>
        <taxon>Bacillati</taxon>
        <taxon>Bacillota</taxon>
        <taxon>Tissierellia</taxon>
        <taxon>Tissierellales</taxon>
        <taxon>Peptoniphilaceae</taxon>
        <taxon>Urinicoccus</taxon>
    </lineage>
</organism>
<dbReference type="Proteomes" id="UP000377798">
    <property type="component" value="Unassembled WGS sequence"/>
</dbReference>
<dbReference type="GO" id="GO:0005737">
    <property type="term" value="C:cytoplasm"/>
    <property type="evidence" value="ECO:0007669"/>
    <property type="project" value="UniProtKB-SubCell"/>
</dbReference>
<dbReference type="InterPro" id="IPR043519">
    <property type="entry name" value="NT_sf"/>
</dbReference>
<proteinExistence type="inferred from homology"/>
<dbReference type="PANTHER" id="PTHR21043">
    <property type="entry name" value="IOJAP SUPERFAMILY ORTHOLOG"/>
    <property type="match status" value="1"/>
</dbReference>
<comment type="similarity">
    <text evidence="1 2">Belongs to the Iojap/RsfS family.</text>
</comment>
<dbReference type="GO" id="GO:0090071">
    <property type="term" value="P:negative regulation of ribosome biogenesis"/>
    <property type="evidence" value="ECO:0007669"/>
    <property type="project" value="UniProtKB-UniRule"/>
</dbReference>
<keyword evidence="2" id="KW-0810">Translation regulation</keyword>
<protein>
    <recommendedName>
        <fullName evidence="2">Ribosomal silencing factor RsfS</fullName>
    </recommendedName>
</protein>
<evidence type="ECO:0000313" key="4">
    <source>
        <dbReference type="Proteomes" id="UP000377798"/>
    </source>
</evidence>
<dbReference type="AlphaFoldDB" id="A0A8H2M6P5"/>
<dbReference type="EMBL" id="CAACYI010000001">
    <property type="protein sequence ID" value="VFB15831.1"/>
    <property type="molecule type" value="Genomic_DNA"/>
</dbReference>
<comment type="caution">
    <text evidence="3">The sequence shown here is derived from an EMBL/GenBank/DDBJ whole genome shotgun (WGS) entry which is preliminary data.</text>
</comment>
<evidence type="ECO:0000256" key="1">
    <source>
        <dbReference type="ARBA" id="ARBA00010574"/>
    </source>
</evidence>
<accession>A0A8H2M6P5</accession>
<dbReference type="InterPro" id="IPR004394">
    <property type="entry name" value="Iojap/RsfS/C7orf30"/>
</dbReference>
<reference evidence="3 4" key="1">
    <citation type="submission" date="2019-02" db="EMBL/GenBank/DDBJ databases">
        <authorList>
            <consortium name="Pathogen Informatics"/>
        </authorList>
    </citation>
    <scope>NUCLEOTIDE SEQUENCE [LARGE SCALE GENOMIC DNA]</scope>
    <source>
        <strain evidence="3 4">3012STDY7089603</strain>
    </source>
</reference>
<dbReference type="HAMAP" id="MF_01477">
    <property type="entry name" value="Iojap_RsfS"/>
    <property type="match status" value="1"/>
</dbReference>
<name>A0A8H2M6P5_9FIRM</name>
<dbReference type="PANTHER" id="PTHR21043:SF0">
    <property type="entry name" value="MITOCHONDRIAL ASSEMBLY OF RIBOSOMAL LARGE SUBUNIT PROTEIN 1"/>
    <property type="match status" value="1"/>
</dbReference>
<dbReference type="GO" id="GO:0017148">
    <property type="term" value="P:negative regulation of translation"/>
    <property type="evidence" value="ECO:0007669"/>
    <property type="project" value="UniProtKB-UniRule"/>
</dbReference>
<evidence type="ECO:0000313" key="3">
    <source>
        <dbReference type="EMBL" id="VFB15831.1"/>
    </source>
</evidence>
<gene>
    <name evidence="3" type="primary">ybeB</name>
    <name evidence="2" type="synonym">rsfS</name>
    <name evidence="3" type="ORF">NCTC13150_00337</name>
</gene>
<dbReference type="NCBIfam" id="TIGR00090">
    <property type="entry name" value="rsfS_iojap_ybeB"/>
    <property type="match status" value="1"/>
</dbReference>
<comment type="subcellular location">
    <subcellularLocation>
        <location evidence="2">Cytoplasm</location>
    </subcellularLocation>
</comment>
<comment type="subunit">
    <text evidence="2">Interacts with ribosomal protein uL14 (rplN).</text>
</comment>
<keyword evidence="4" id="KW-1185">Reference proteome</keyword>
<dbReference type="SUPFAM" id="SSF81301">
    <property type="entry name" value="Nucleotidyltransferase"/>
    <property type="match status" value="1"/>
</dbReference>
<sequence length="116" mass="13346">MANLQEQIQAITQACQDKKASDIDVLPVGKMTSLTEYFVLASGNSTAQVDAIADAVIEKMEDLGIEPSHRQGQREARWIVLDFGDVIVHIFHREERDYYGLERLWKKDREEDHEED</sequence>
<dbReference type="GO" id="GO:0042256">
    <property type="term" value="P:cytosolic ribosome assembly"/>
    <property type="evidence" value="ECO:0007669"/>
    <property type="project" value="UniProtKB-UniRule"/>
</dbReference>